<proteinExistence type="predicted"/>
<organism evidence="2 3">
    <name type="scientific">Kushneria aurantia</name>
    <dbReference type="NCBI Taxonomy" id="504092"/>
    <lineage>
        <taxon>Bacteria</taxon>
        <taxon>Pseudomonadati</taxon>
        <taxon>Pseudomonadota</taxon>
        <taxon>Gammaproteobacteria</taxon>
        <taxon>Oceanospirillales</taxon>
        <taxon>Halomonadaceae</taxon>
        <taxon>Kushneria</taxon>
    </lineage>
</organism>
<name>A0ABV6FZU5_9GAMM</name>
<dbReference type="InterPro" id="IPR010987">
    <property type="entry name" value="Glutathione-S-Trfase_C-like"/>
</dbReference>
<keyword evidence="3" id="KW-1185">Reference proteome</keyword>
<dbReference type="PANTHER" id="PTHR44051:SF19">
    <property type="entry name" value="DISULFIDE-BOND OXIDOREDUCTASE YFCG"/>
    <property type="match status" value="1"/>
</dbReference>
<dbReference type="Gene3D" id="1.20.1050.10">
    <property type="match status" value="1"/>
</dbReference>
<dbReference type="PROSITE" id="PS50405">
    <property type="entry name" value="GST_CTER"/>
    <property type="match status" value="1"/>
</dbReference>
<dbReference type="Pfam" id="PF00043">
    <property type="entry name" value="GST_C"/>
    <property type="match status" value="1"/>
</dbReference>
<evidence type="ECO:0000313" key="3">
    <source>
        <dbReference type="Proteomes" id="UP001589814"/>
    </source>
</evidence>
<reference evidence="2 3" key="1">
    <citation type="submission" date="2024-09" db="EMBL/GenBank/DDBJ databases">
        <authorList>
            <person name="Sun Q."/>
            <person name="Mori K."/>
        </authorList>
    </citation>
    <scope>NUCLEOTIDE SEQUENCE [LARGE SCALE GENOMIC DNA]</scope>
    <source>
        <strain evidence="2 3">CCM 7415</strain>
    </source>
</reference>
<accession>A0ABV6FZU5</accession>
<dbReference type="Proteomes" id="UP001589814">
    <property type="component" value="Unassembled WGS sequence"/>
</dbReference>
<dbReference type="PANTHER" id="PTHR44051">
    <property type="entry name" value="GLUTATHIONE S-TRANSFERASE-RELATED"/>
    <property type="match status" value="1"/>
</dbReference>
<evidence type="ECO:0000259" key="1">
    <source>
        <dbReference type="PROSITE" id="PS50405"/>
    </source>
</evidence>
<protein>
    <submittedName>
        <fullName evidence="2">Glutathione S-transferase C-terminal domain-containing protein</fullName>
    </submittedName>
</protein>
<dbReference type="SUPFAM" id="SSF47616">
    <property type="entry name" value="GST C-terminal domain-like"/>
    <property type="match status" value="1"/>
</dbReference>
<dbReference type="EMBL" id="JBHLVX010000010">
    <property type="protein sequence ID" value="MFC0266860.1"/>
    <property type="molecule type" value="Genomic_DNA"/>
</dbReference>
<dbReference type="RefSeq" id="WP_342664553.1">
    <property type="nucleotide sequence ID" value="NZ_JBHLVX010000010.1"/>
</dbReference>
<dbReference type="InterPro" id="IPR004046">
    <property type="entry name" value="GST_C"/>
</dbReference>
<feature type="domain" description="GST C-terminal" evidence="1">
    <location>
        <begin position="1"/>
        <end position="98"/>
    </location>
</feature>
<gene>
    <name evidence="2" type="ORF">ACFFHW_02420</name>
</gene>
<comment type="caution">
    <text evidence="2">The sequence shown here is derived from an EMBL/GenBank/DDBJ whole genome shotgun (WGS) entry which is preliminary data.</text>
</comment>
<dbReference type="InterPro" id="IPR036282">
    <property type="entry name" value="Glutathione-S-Trfase_C_sf"/>
</dbReference>
<sequence length="98" mass="11569">MWSFRVGDYALSPALKRCEQLYQRLDDQLSQQPWLSGNTLGLADIPAGTTLYRYFEMEGISRPELPNVRRWYQQLQARHAYQQQVMRPFGELKGRLAY</sequence>
<evidence type="ECO:0000313" key="2">
    <source>
        <dbReference type="EMBL" id="MFC0266860.1"/>
    </source>
</evidence>